<dbReference type="SUPFAM" id="SSF55120">
    <property type="entry name" value="Pseudouridine synthase"/>
    <property type="match status" value="1"/>
</dbReference>
<dbReference type="GO" id="GO:0003723">
    <property type="term" value="F:RNA binding"/>
    <property type="evidence" value="ECO:0007669"/>
    <property type="project" value="InterPro"/>
</dbReference>
<evidence type="ECO:0000313" key="2">
    <source>
        <dbReference type="EMBL" id="HIU90481.1"/>
    </source>
</evidence>
<accession>A0A9D1MWK7</accession>
<dbReference type="InterPro" id="IPR006145">
    <property type="entry name" value="PsdUridine_synth_RsuA/RluA"/>
</dbReference>
<comment type="caution">
    <text evidence="2">The sequence shown here is derived from an EMBL/GenBank/DDBJ whole genome shotgun (WGS) entry which is preliminary data.</text>
</comment>
<proteinExistence type="predicted"/>
<dbReference type="Proteomes" id="UP000886852">
    <property type="component" value="Unassembled WGS sequence"/>
</dbReference>
<protein>
    <submittedName>
        <fullName evidence="2">RNA pseudouridine synthase</fullName>
    </submittedName>
</protein>
<dbReference type="InterPro" id="IPR050188">
    <property type="entry name" value="RluA_PseudoU_synthase"/>
</dbReference>
<dbReference type="CDD" id="cd02869">
    <property type="entry name" value="PseudoU_synth_RluA_like"/>
    <property type="match status" value="1"/>
</dbReference>
<organism evidence="2 3">
    <name type="scientific">Candidatus Fimimonas merdipullorum</name>
    <dbReference type="NCBI Taxonomy" id="2840822"/>
    <lineage>
        <taxon>Bacteria</taxon>
        <taxon>Pseudomonadati</taxon>
        <taxon>Myxococcota</taxon>
        <taxon>Myxococcia</taxon>
        <taxon>Myxococcales</taxon>
        <taxon>Cystobacterineae</taxon>
        <taxon>Myxococcaceae</taxon>
        <taxon>Myxococcaceae incertae sedis</taxon>
        <taxon>Candidatus Fimimonas</taxon>
    </lineage>
</organism>
<dbReference type="InterPro" id="IPR020103">
    <property type="entry name" value="PsdUridine_synth_cat_dom_sf"/>
</dbReference>
<dbReference type="GO" id="GO:0000455">
    <property type="term" value="P:enzyme-directed rRNA pseudouridine synthesis"/>
    <property type="evidence" value="ECO:0007669"/>
    <property type="project" value="TreeGrafter"/>
</dbReference>
<dbReference type="PANTHER" id="PTHR21600:SF52">
    <property type="entry name" value="PSEUDOURIDINE SYNTHASE RSUA_RLUA-LIKE DOMAIN-CONTAINING PROTEIN"/>
    <property type="match status" value="1"/>
</dbReference>
<dbReference type="Gene3D" id="3.30.2350.10">
    <property type="entry name" value="Pseudouridine synthase"/>
    <property type="match status" value="1"/>
</dbReference>
<reference evidence="2" key="1">
    <citation type="submission" date="2020-10" db="EMBL/GenBank/DDBJ databases">
        <authorList>
            <person name="Gilroy R."/>
        </authorList>
    </citation>
    <scope>NUCLEOTIDE SEQUENCE</scope>
    <source>
        <strain evidence="2">ChiHjej12B11-7776</strain>
    </source>
</reference>
<dbReference type="PANTHER" id="PTHR21600">
    <property type="entry name" value="MITOCHONDRIAL RNA PSEUDOURIDINE SYNTHASE"/>
    <property type="match status" value="1"/>
</dbReference>
<dbReference type="GO" id="GO:0009982">
    <property type="term" value="F:pseudouridine synthase activity"/>
    <property type="evidence" value="ECO:0007669"/>
    <property type="project" value="InterPro"/>
</dbReference>
<sequence>MQDVTVLYEDNSILVVVKPQNLPSQADKSGDVDLLTLLKGYVKEKYNKPGNVYLGLVHRLDRPTGGVMVFAKNSKSAQRLSERLASGKVSKRYLAAVVGCPKEQKGTLVNYLKKNPLTNTVYVATVGDHDAKRAELSYEVLQRGGVSLCSVQLGTGRSHQIRVQMSAIGCPVFGDARYGGNVVKGSNLALWAYRLEFHHPVTNDHMVFVAYPPQIAPWTSFDLPKFIENFSDSDYDDGASLQQIMRSDVIDE</sequence>
<reference evidence="2" key="2">
    <citation type="journal article" date="2021" name="PeerJ">
        <title>Extensive microbial diversity within the chicken gut microbiome revealed by metagenomics and culture.</title>
        <authorList>
            <person name="Gilroy R."/>
            <person name="Ravi A."/>
            <person name="Getino M."/>
            <person name="Pursley I."/>
            <person name="Horton D.L."/>
            <person name="Alikhan N.F."/>
            <person name="Baker D."/>
            <person name="Gharbi K."/>
            <person name="Hall N."/>
            <person name="Watson M."/>
            <person name="Adriaenssens E.M."/>
            <person name="Foster-Nyarko E."/>
            <person name="Jarju S."/>
            <person name="Secka A."/>
            <person name="Antonio M."/>
            <person name="Oren A."/>
            <person name="Chaudhuri R.R."/>
            <person name="La Ragione R."/>
            <person name="Hildebrand F."/>
            <person name="Pallen M.J."/>
        </authorList>
    </citation>
    <scope>NUCLEOTIDE SEQUENCE</scope>
    <source>
        <strain evidence="2">ChiHjej12B11-7776</strain>
    </source>
</reference>
<name>A0A9D1MWK7_9BACT</name>
<dbReference type="Pfam" id="PF00849">
    <property type="entry name" value="PseudoU_synth_2"/>
    <property type="match status" value="1"/>
</dbReference>
<dbReference type="AlphaFoldDB" id="A0A9D1MWK7"/>
<gene>
    <name evidence="2" type="ORF">IAC72_00505</name>
</gene>
<dbReference type="EMBL" id="DVOC01000013">
    <property type="protein sequence ID" value="HIU90481.1"/>
    <property type="molecule type" value="Genomic_DNA"/>
</dbReference>
<dbReference type="GO" id="GO:0140098">
    <property type="term" value="F:catalytic activity, acting on RNA"/>
    <property type="evidence" value="ECO:0007669"/>
    <property type="project" value="UniProtKB-ARBA"/>
</dbReference>
<feature type="domain" description="Pseudouridine synthase RsuA/RluA-like" evidence="1">
    <location>
        <begin position="13"/>
        <end position="167"/>
    </location>
</feature>
<evidence type="ECO:0000259" key="1">
    <source>
        <dbReference type="Pfam" id="PF00849"/>
    </source>
</evidence>
<evidence type="ECO:0000313" key="3">
    <source>
        <dbReference type="Proteomes" id="UP000886852"/>
    </source>
</evidence>